<evidence type="ECO:0000313" key="2">
    <source>
        <dbReference type="Proteomes" id="UP000510686"/>
    </source>
</evidence>
<dbReference type="EMBL" id="CP058934">
    <property type="protein sequence ID" value="QLI69567.1"/>
    <property type="molecule type" value="Genomic_DNA"/>
</dbReference>
<keyword evidence="2" id="KW-1185">Reference proteome</keyword>
<dbReference type="KEGG" id="mbrn:90967778"/>
<dbReference type="AlphaFoldDB" id="A0A7D5Z5G0"/>
<organism evidence="1 2">
    <name type="scientific">Metarhizium brunneum</name>
    <dbReference type="NCBI Taxonomy" id="500148"/>
    <lineage>
        <taxon>Eukaryota</taxon>
        <taxon>Fungi</taxon>
        <taxon>Dikarya</taxon>
        <taxon>Ascomycota</taxon>
        <taxon>Pezizomycotina</taxon>
        <taxon>Sordariomycetes</taxon>
        <taxon>Hypocreomycetidae</taxon>
        <taxon>Hypocreales</taxon>
        <taxon>Clavicipitaceae</taxon>
        <taxon>Metarhizium</taxon>
    </lineage>
</organism>
<evidence type="ECO:0000313" key="1">
    <source>
        <dbReference type="EMBL" id="QLI69567.1"/>
    </source>
</evidence>
<sequence>MRAFIQNCHEVQDGLDRHPFVFVASSEYGTRVIERSCAYACLEQDQSPANSATRVEVPCGLARITGYLVVICTGVAALYPTQPELCITTASAIGDLAAGLAAFMLTDLQTDADMDGCKIAYAYPYPTNRSLSPRRALA</sequence>
<reference evidence="1 2" key="1">
    <citation type="submission" date="2020-07" db="EMBL/GenBank/DDBJ databases">
        <title>Telomere length de novo assembly of all 7 chromosomes of the fungus, Metarhizium brunneum, using a novel assembly pipeline.</title>
        <authorList>
            <person name="Saud z."/>
            <person name="Kortsinoglou A."/>
            <person name="Kouvelis V.N."/>
            <person name="Butt T.M."/>
        </authorList>
    </citation>
    <scope>NUCLEOTIDE SEQUENCE [LARGE SCALE GENOMIC DNA]</scope>
    <source>
        <strain evidence="1 2">4556</strain>
    </source>
</reference>
<proteinExistence type="predicted"/>
<dbReference type="Proteomes" id="UP000510686">
    <property type="component" value="Chromosome 3"/>
</dbReference>
<accession>A0A7D5Z5G0</accession>
<dbReference type="RefSeq" id="XP_065986829.1">
    <property type="nucleotide sequence ID" value="XM_066130550.1"/>
</dbReference>
<name>A0A7D5Z5G0_9HYPO</name>
<dbReference type="GeneID" id="90967778"/>
<gene>
    <name evidence="1" type="ORF">G6M90_00g052710</name>
</gene>
<protein>
    <submittedName>
        <fullName evidence="1">Uncharacterized protein</fullName>
    </submittedName>
</protein>